<protein>
    <submittedName>
        <fullName evidence="1">Uncharacterized protein</fullName>
    </submittedName>
</protein>
<sequence>MSSTTNFDDTYLQRLQRDCLQGMEAVRNLDETSDPEDIRILVAISEQFASNSSLEQAVEQELSLPVIGTVLEQMQRRLLIAKSHSAEPETGRLGHALSQLDSLESDWMAHVEACRNGIDDRDEWSVKSLWTQMEPLQATFRPHLSLGGMPDAEAVVTLMKNSRPSMAQIIEDLHINSVFAIPDGCPPLEWKRLRLAIQTLRKFSDKY</sequence>
<proteinExistence type="predicted"/>
<gene>
    <name evidence="1" type="ORF">EHS25_008289</name>
</gene>
<dbReference type="EMBL" id="RSCD01000005">
    <property type="protein sequence ID" value="RSH92843.1"/>
    <property type="molecule type" value="Genomic_DNA"/>
</dbReference>
<evidence type="ECO:0000313" key="2">
    <source>
        <dbReference type="Proteomes" id="UP000279259"/>
    </source>
</evidence>
<evidence type="ECO:0000313" key="1">
    <source>
        <dbReference type="EMBL" id="RSH92843.1"/>
    </source>
</evidence>
<dbReference type="AlphaFoldDB" id="A0A427YP26"/>
<keyword evidence="2" id="KW-1185">Reference proteome</keyword>
<accession>A0A427YP26</accession>
<organism evidence="1 2">
    <name type="scientific">Saitozyma podzolica</name>
    <dbReference type="NCBI Taxonomy" id="1890683"/>
    <lineage>
        <taxon>Eukaryota</taxon>
        <taxon>Fungi</taxon>
        <taxon>Dikarya</taxon>
        <taxon>Basidiomycota</taxon>
        <taxon>Agaricomycotina</taxon>
        <taxon>Tremellomycetes</taxon>
        <taxon>Tremellales</taxon>
        <taxon>Trimorphomycetaceae</taxon>
        <taxon>Saitozyma</taxon>
    </lineage>
</organism>
<name>A0A427YP26_9TREE</name>
<reference evidence="1 2" key="1">
    <citation type="submission" date="2018-11" db="EMBL/GenBank/DDBJ databases">
        <title>Genome sequence of Saitozyma podzolica DSM 27192.</title>
        <authorList>
            <person name="Aliyu H."/>
            <person name="Gorte O."/>
            <person name="Ochsenreither K."/>
        </authorList>
    </citation>
    <scope>NUCLEOTIDE SEQUENCE [LARGE SCALE GENOMIC DNA]</scope>
    <source>
        <strain evidence="1 2">DSM 27192</strain>
    </source>
</reference>
<dbReference type="Proteomes" id="UP000279259">
    <property type="component" value="Unassembled WGS sequence"/>
</dbReference>
<dbReference type="OrthoDB" id="10468986at2759"/>
<comment type="caution">
    <text evidence="1">The sequence shown here is derived from an EMBL/GenBank/DDBJ whole genome shotgun (WGS) entry which is preliminary data.</text>
</comment>